<dbReference type="AlphaFoldDB" id="A0A1Q5UBV9"/>
<protein>
    <submittedName>
        <fullName evidence="1">Uncharacterized protein</fullName>
    </submittedName>
</protein>
<keyword evidence="2" id="KW-1185">Reference proteome</keyword>
<organism evidence="1 2">
    <name type="scientific">Penicillium subrubescens</name>
    <dbReference type="NCBI Taxonomy" id="1316194"/>
    <lineage>
        <taxon>Eukaryota</taxon>
        <taxon>Fungi</taxon>
        <taxon>Dikarya</taxon>
        <taxon>Ascomycota</taxon>
        <taxon>Pezizomycotina</taxon>
        <taxon>Eurotiomycetes</taxon>
        <taxon>Eurotiomycetidae</taxon>
        <taxon>Eurotiales</taxon>
        <taxon>Aspergillaceae</taxon>
        <taxon>Penicillium</taxon>
    </lineage>
</organism>
<sequence>MPDPNSGESFIIKRRGAGPNIDSDIGPRGYVVAATDCFVDNPGLEVICRHAGVSTGRSDYHVSNDLKVDVGCSFQFFDVAGENVHGTSASVVHEVPTAGREWVADTWDFQANFHLE</sequence>
<accession>A0A1Q5UBV9</accession>
<proteinExistence type="predicted"/>
<evidence type="ECO:0000313" key="1">
    <source>
        <dbReference type="EMBL" id="OKP09964.1"/>
    </source>
</evidence>
<dbReference type="Proteomes" id="UP000186955">
    <property type="component" value="Unassembled WGS sequence"/>
</dbReference>
<comment type="caution">
    <text evidence="1">The sequence shown here is derived from an EMBL/GenBank/DDBJ whole genome shotgun (WGS) entry which is preliminary data.</text>
</comment>
<dbReference type="EMBL" id="MNBE01000424">
    <property type="protein sequence ID" value="OKP09964.1"/>
    <property type="molecule type" value="Genomic_DNA"/>
</dbReference>
<evidence type="ECO:0000313" key="2">
    <source>
        <dbReference type="Proteomes" id="UP000186955"/>
    </source>
</evidence>
<name>A0A1Q5UBV9_9EURO</name>
<gene>
    <name evidence="1" type="ORF">PENSUB_4676</name>
</gene>
<reference evidence="1 2" key="1">
    <citation type="submission" date="2016-10" db="EMBL/GenBank/DDBJ databases">
        <title>Genome sequence of the ascomycete fungus Penicillium subrubescens.</title>
        <authorList>
            <person name="De Vries R.P."/>
            <person name="Peng M."/>
            <person name="Dilokpimol A."/>
            <person name="Hilden K."/>
            <person name="Makela M.R."/>
            <person name="Grigoriev I."/>
            <person name="Riley R."/>
            <person name="Granchi Z."/>
        </authorList>
    </citation>
    <scope>NUCLEOTIDE SEQUENCE [LARGE SCALE GENOMIC DNA]</scope>
    <source>
        <strain evidence="1 2">CBS 132785</strain>
    </source>
</reference>